<name>A0A318J1U6_BURPY</name>
<evidence type="ECO:0000313" key="3">
    <source>
        <dbReference type="EMBL" id="PXX41073.1"/>
    </source>
</evidence>
<evidence type="ECO:0000256" key="2">
    <source>
        <dbReference type="SAM" id="Phobius"/>
    </source>
</evidence>
<gene>
    <name evidence="3" type="ORF">NA66_1001683</name>
</gene>
<reference evidence="3 4" key="1">
    <citation type="submission" date="2018-05" db="EMBL/GenBank/DDBJ databases">
        <title>Comparative genomics of bacterial root endophytes of switchgrass collected from native prairies over two seasons.</title>
        <authorList>
            <person name="Tang Y."/>
        </authorList>
    </citation>
    <scope>NUCLEOTIDE SEQUENCE [LARGE SCALE GENOMIC DNA]</scope>
    <source>
        <strain evidence="3 4">NFIX32</strain>
    </source>
</reference>
<feature type="transmembrane region" description="Helical" evidence="2">
    <location>
        <begin position="112"/>
        <end position="134"/>
    </location>
</feature>
<keyword evidence="2" id="KW-1133">Transmembrane helix</keyword>
<dbReference type="Proteomes" id="UP000247755">
    <property type="component" value="Unassembled WGS sequence"/>
</dbReference>
<comment type="caution">
    <text evidence="3">The sequence shown here is derived from an EMBL/GenBank/DDBJ whole genome shotgun (WGS) entry which is preliminary data.</text>
</comment>
<dbReference type="AlphaFoldDB" id="A0A318J1U6"/>
<keyword evidence="2" id="KW-0472">Membrane</keyword>
<protein>
    <submittedName>
        <fullName evidence="3">Uncharacterized protein</fullName>
    </submittedName>
</protein>
<sequence length="191" mass="20026">MDWSTVKGAIGTIAPWIAGTLGTPVAGVAVKALCDVLGLSPDKASPDNVTAALAGATPEQLLALKAADQKHQEFMAQLGYSHIESLQEIAANDRSNARNREIQVKDRTPAHLAYIIIGGFFGVAIAQLVALMGWPDEAAKIPPQGWVIIGNISGYLAAEAKAAASYYFGSSSGSDEKTRLLAKAQPVEDPQ</sequence>
<evidence type="ECO:0000313" key="4">
    <source>
        <dbReference type="Proteomes" id="UP000247755"/>
    </source>
</evidence>
<accession>A0A318J1U6</accession>
<dbReference type="RefSeq" id="WP_072438811.1">
    <property type="nucleotide sequence ID" value="NZ_QJJY01000001.1"/>
</dbReference>
<keyword evidence="2" id="KW-0812">Transmembrane</keyword>
<organism evidence="3 4">
    <name type="scientific">Burkholderia pyrrocinia</name>
    <name type="common">Pseudomonas pyrrocinia</name>
    <dbReference type="NCBI Taxonomy" id="60550"/>
    <lineage>
        <taxon>Bacteria</taxon>
        <taxon>Pseudomonadati</taxon>
        <taxon>Pseudomonadota</taxon>
        <taxon>Betaproteobacteria</taxon>
        <taxon>Burkholderiales</taxon>
        <taxon>Burkholderiaceae</taxon>
        <taxon>Burkholderia</taxon>
        <taxon>Burkholderia cepacia complex</taxon>
    </lineage>
</organism>
<evidence type="ECO:0000256" key="1">
    <source>
        <dbReference type="SAM" id="MobiDB-lite"/>
    </source>
</evidence>
<feature type="region of interest" description="Disordered" evidence="1">
    <location>
        <begin position="170"/>
        <end position="191"/>
    </location>
</feature>
<proteinExistence type="predicted"/>
<dbReference type="EMBL" id="QJJY01000001">
    <property type="protein sequence ID" value="PXX41073.1"/>
    <property type="molecule type" value="Genomic_DNA"/>
</dbReference>